<dbReference type="InParanoid" id="F2UN40"/>
<dbReference type="Proteomes" id="UP000007799">
    <property type="component" value="Unassembled WGS sequence"/>
</dbReference>
<gene>
    <name evidence="1" type="ORF">PTSG_12852</name>
</gene>
<accession>F2UN40</accession>
<dbReference type="KEGG" id="sre:PTSG_12852"/>
<dbReference type="RefSeq" id="XP_004989488.1">
    <property type="nucleotide sequence ID" value="XM_004989431.1"/>
</dbReference>
<sequence>MRRGRLTGIGSAPRLDGATARPLKLMAYLACCCKRDAGVVVAAVGAAAKSVIELRGPPKSQAQVNARAALSRRPRFKLVKAPSSITSHISMVSVTPRYSVRE</sequence>
<protein>
    <submittedName>
        <fullName evidence="1">Uncharacterized protein</fullName>
    </submittedName>
</protein>
<proteinExistence type="predicted"/>
<evidence type="ECO:0000313" key="2">
    <source>
        <dbReference type="Proteomes" id="UP000007799"/>
    </source>
</evidence>
<keyword evidence="2" id="KW-1185">Reference proteome</keyword>
<dbReference type="EMBL" id="GL832983">
    <property type="protein sequence ID" value="EGD78539.1"/>
    <property type="molecule type" value="Genomic_DNA"/>
</dbReference>
<dbReference type="GeneID" id="16070034"/>
<evidence type="ECO:0000313" key="1">
    <source>
        <dbReference type="EMBL" id="EGD78539.1"/>
    </source>
</evidence>
<name>F2UN40_SALR5</name>
<reference evidence="1" key="1">
    <citation type="submission" date="2009-08" db="EMBL/GenBank/DDBJ databases">
        <title>Annotation of Salpingoeca rosetta.</title>
        <authorList>
            <consortium name="The Broad Institute Genome Sequencing Platform"/>
            <person name="Russ C."/>
            <person name="Cuomo C."/>
            <person name="Burger G."/>
            <person name="Gray M.W."/>
            <person name="Holland P.W.H."/>
            <person name="King N."/>
            <person name="Lang F.B.F."/>
            <person name="Roger A.J."/>
            <person name="Ruiz-Trillo I."/>
            <person name="Young S.K."/>
            <person name="Zeng Q."/>
            <person name="Gargeya S."/>
            <person name="Alvarado L."/>
            <person name="Berlin A."/>
            <person name="Chapman S.B."/>
            <person name="Chen Z."/>
            <person name="Freedman E."/>
            <person name="Gellesch M."/>
            <person name="Goldberg J."/>
            <person name="Griggs A."/>
            <person name="Gujja S."/>
            <person name="Heilman E."/>
            <person name="Heiman D."/>
            <person name="Howarth C."/>
            <person name="Mehta T."/>
            <person name="Neiman D."/>
            <person name="Pearson M."/>
            <person name="Roberts A."/>
            <person name="Saif S."/>
            <person name="Shea T."/>
            <person name="Shenoy N."/>
            <person name="Sisk P."/>
            <person name="Stolte C."/>
            <person name="Sykes S."/>
            <person name="White J."/>
            <person name="Yandava C."/>
            <person name="Haas B."/>
            <person name="Nusbaum C."/>
            <person name="Birren B."/>
        </authorList>
    </citation>
    <scope>NUCLEOTIDE SEQUENCE [LARGE SCALE GENOMIC DNA]</scope>
    <source>
        <strain evidence="1">ATCC 50818</strain>
    </source>
</reference>
<organism evidence="2">
    <name type="scientific">Salpingoeca rosetta (strain ATCC 50818 / BSB-021)</name>
    <dbReference type="NCBI Taxonomy" id="946362"/>
    <lineage>
        <taxon>Eukaryota</taxon>
        <taxon>Choanoflagellata</taxon>
        <taxon>Craspedida</taxon>
        <taxon>Salpingoecidae</taxon>
        <taxon>Salpingoeca</taxon>
    </lineage>
</organism>
<dbReference type="AlphaFoldDB" id="F2UN40"/>